<dbReference type="PANTHER" id="PTHR35397:SF1">
    <property type="entry name" value="ARMADILLO-LIKE HELICAL DOMAIN-CONTAINING PROTEIN"/>
    <property type="match status" value="1"/>
</dbReference>
<dbReference type="EMBL" id="KB207140">
    <property type="protein sequence ID" value="ELP84305.1"/>
    <property type="molecule type" value="Genomic_DNA"/>
</dbReference>
<dbReference type="Pfam" id="PF08578">
    <property type="entry name" value="DUF1765"/>
    <property type="match status" value="1"/>
</dbReference>
<dbReference type="OrthoDB" id="27122at2759"/>
<proteinExistence type="predicted"/>
<sequence>MRHSQSGVCNPQLAQLNKHFEKMLSCGVAANSPMYPQLVMTNLEKVKEKLEKLEVEPLRLSEKSNVSIFFEFWSHLLYICNYGVLNSTMDIVLSLLERCVTLKTFTDIAKFCTSATSSKKEKEVKYIHQIYTDYVICCRETYSLVNSLFEKLAIALLTKHQFDGLTLQSSDDVYFSLSKIVIPKLYESIQDKISALFSALCSVDCSLLLYINQLTNSQIDANMSVLQFDPHASLIDTLKIKFQTELRTPIALILLFPNPFVFIVQFIPKWFKALTDCGVPVEKIIRSSEYFNYKKWFFQTIGVMMRKFDSTKQASSVGECFKALIVVGDITTINELLFITKTNTNIYNTKQLSRMAKVVENVITFFVQKNLASKKKDFFDDTFNFSDLIEIMEIAIASDHLESLLLLIGLVYKILPYFVKSARDTLVLEYLVHKRFSYFFFHWSDLIRNAFYHIILYRTLFVKQSHIISARFTATDLAEYQIRRTSIYDPQAQDLEVSQALDLRMKMLKSIIDSLPKEKHLDEKKMIMAFEEFKIVQKQYEAWQVKRSSNEFDVPEIVCTLDMKSD</sequence>
<evidence type="ECO:0000313" key="1">
    <source>
        <dbReference type="EMBL" id="ELP84305.1"/>
    </source>
</evidence>
<dbReference type="Proteomes" id="UP000014680">
    <property type="component" value="Unassembled WGS sequence"/>
</dbReference>
<dbReference type="OMA" id="HLLYICN"/>
<dbReference type="PANTHER" id="PTHR35397">
    <property type="entry name" value="C2 DOMAIN-CONTAINING PROTEIN-RELATED"/>
    <property type="match status" value="1"/>
</dbReference>
<name>A0A0A1TXN9_ENTIV</name>
<dbReference type="InterPro" id="IPR013887">
    <property type="entry name" value="UPF0592"/>
</dbReference>
<reference evidence="1 2" key="1">
    <citation type="submission" date="2012-10" db="EMBL/GenBank/DDBJ databases">
        <authorList>
            <person name="Zafar N."/>
            <person name="Inman J."/>
            <person name="Hall N."/>
            <person name="Lorenzi H."/>
            <person name="Caler E."/>
        </authorList>
    </citation>
    <scope>NUCLEOTIDE SEQUENCE [LARGE SCALE GENOMIC DNA]</scope>
    <source>
        <strain evidence="1 2">IP1</strain>
    </source>
</reference>
<gene>
    <name evidence="1" type="ORF">EIN_065900</name>
</gene>
<keyword evidence="2" id="KW-1185">Reference proteome</keyword>
<dbReference type="AlphaFoldDB" id="A0A0A1TXN9"/>
<organism evidence="1 2">
    <name type="scientific">Entamoeba invadens IP1</name>
    <dbReference type="NCBI Taxonomy" id="370355"/>
    <lineage>
        <taxon>Eukaryota</taxon>
        <taxon>Amoebozoa</taxon>
        <taxon>Evosea</taxon>
        <taxon>Archamoebae</taxon>
        <taxon>Mastigamoebida</taxon>
        <taxon>Entamoebidae</taxon>
        <taxon>Entamoeba</taxon>
    </lineage>
</organism>
<dbReference type="VEuPathDB" id="AmoebaDB:EIN_065900"/>
<protein>
    <submittedName>
        <fullName evidence="1">Uncharacterized protein</fullName>
    </submittedName>
</protein>
<dbReference type="GeneID" id="14883233"/>
<dbReference type="KEGG" id="eiv:EIN_065900"/>
<dbReference type="RefSeq" id="XP_004183651.1">
    <property type="nucleotide sequence ID" value="XM_004183603.1"/>
</dbReference>
<evidence type="ECO:0000313" key="2">
    <source>
        <dbReference type="Proteomes" id="UP000014680"/>
    </source>
</evidence>
<accession>A0A0A1TXN9</accession>